<feature type="compositionally biased region" description="Basic and acidic residues" evidence="1">
    <location>
        <begin position="337"/>
        <end position="349"/>
    </location>
</feature>
<keyword evidence="3" id="KW-1185">Reference proteome</keyword>
<accession>E3SKT0</accession>
<sequence length="565" mass="59587">MAKLNLGSKLLRGAQKVGRGTAKVGKIFGRAKSRVGGAVKSALPGGSAKGKVSKVRGKMSLVPQALQPPDKATPQSRVRNIGRLVENKVQNLVPKLSKAVQRNVNAFDPQAFLGKIFDGGLNSLQNFASGLGGLQSSLQKSMGFINEAKGIIVDLIDKMAKAKPKRAKGGIIKGLLKGAAVVGLAALAFKAAPAIMGTAAVGGKLALGGGLAAGGIALAKKVFGRKKKGEEELSKVKGEEINESFKKSLEKFDETLSTIDMQLRGKQYRKEKKEYEDEQKKKQGETEDELGEDAKSDVDAETEATESDVKPVTDDSKAVLEQTGDSLIITPTPDTTNDDKTESKVKGDTQEDETVTESKVEPVSDVVNTDLGETKDEPIILKPQSLDFVKGQTGDTGSKGNRGAFGSKGEPGKDGSSVEGTEGTGEPPKPEGFMRSMAGLGDFLSFGLTDFDKRGDLFKKDNETKVGVGTTSSDVVPTDIKSDPTSLESRSQITEGISQPAMLAAMEAQQKGGNPAIAIPVGQKQSAPKPVMGVMQNEVPIMIPVDPKNIHITTSKSLFNIVDVL</sequence>
<feature type="compositionally biased region" description="Basic and acidic residues" evidence="1">
    <location>
        <begin position="307"/>
        <end position="318"/>
    </location>
</feature>
<gene>
    <name evidence="2" type="ORF">SSSM7_012</name>
</gene>
<dbReference type="RefSeq" id="YP_004324065.1">
    <property type="nucleotide sequence ID" value="NC_015287.1"/>
</dbReference>
<feature type="region of interest" description="Disordered" evidence="1">
    <location>
        <begin position="468"/>
        <end position="489"/>
    </location>
</feature>
<dbReference type="KEGG" id="vg:10328581"/>
<feature type="compositionally biased region" description="Basic and acidic residues" evidence="1">
    <location>
        <begin position="271"/>
        <end position="285"/>
    </location>
</feature>
<reference evidence="2 3" key="1">
    <citation type="journal article" date="2010" name="Environ. Microbiol.">
        <title>Genomic analysis of oceanic cyanobacterial myoviruses compared with T4-like myoviruses from diverse hosts and environments.</title>
        <authorList>
            <person name="Sullivan M.B."/>
            <person name="Huang K.H."/>
            <person name="Ignacio-Espinoza J.C."/>
            <person name="Berlin A.M."/>
            <person name="Kelly L."/>
            <person name="Weigele P.R."/>
            <person name="DeFrancesco A.S."/>
            <person name="Kern S.E."/>
            <person name="Thompson L.R."/>
            <person name="Young S."/>
            <person name="Yandava C."/>
            <person name="Fu R."/>
            <person name="Krastins B."/>
            <person name="Chase M."/>
            <person name="Sarracino D."/>
            <person name="Osburne M.S."/>
            <person name="Henn M.R."/>
            <person name="Chisholm S.W."/>
        </authorList>
    </citation>
    <scope>NUCLEOTIDE SEQUENCE [LARGE SCALE GENOMIC DNA]</scope>
    <source>
        <strain evidence="2">8109-3</strain>
    </source>
</reference>
<evidence type="ECO:0000313" key="2">
    <source>
        <dbReference type="EMBL" id="ADO98078.1"/>
    </source>
</evidence>
<name>E3SKT0_9CAUD</name>
<dbReference type="GeneID" id="10328581"/>
<dbReference type="EMBL" id="GU071098">
    <property type="protein sequence ID" value="ADO98078.1"/>
    <property type="molecule type" value="Genomic_DNA"/>
</dbReference>
<organism evidence="2 3">
    <name type="scientific">Synechococcus phage S-SSM7</name>
    <dbReference type="NCBI Taxonomy" id="445686"/>
    <lineage>
        <taxon>Viruses</taxon>
        <taxon>Duplodnaviria</taxon>
        <taxon>Heunggongvirae</taxon>
        <taxon>Uroviricota</taxon>
        <taxon>Caudoviricetes</taxon>
        <taxon>Pantevenvirales</taxon>
        <taxon>Kyanoviridae</taxon>
        <taxon>Lipsvirus</taxon>
        <taxon>Lipsvirus ssm7</taxon>
    </lineage>
</organism>
<feature type="region of interest" description="Disordered" evidence="1">
    <location>
        <begin position="267"/>
        <end position="436"/>
    </location>
</feature>
<dbReference type="Proteomes" id="UP000006527">
    <property type="component" value="Segment"/>
</dbReference>
<evidence type="ECO:0000256" key="1">
    <source>
        <dbReference type="SAM" id="MobiDB-lite"/>
    </source>
</evidence>
<evidence type="ECO:0000313" key="3">
    <source>
        <dbReference type="Proteomes" id="UP000006527"/>
    </source>
</evidence>
<protein>
    <submittedName>
        <fullName evidence="2">Uncharacterized protein</fullName>
    </submittedName>
</protein>
<proteinExistence type="predicted"/>